<name>A0A0E9WJE7_ANGAN</name>
<dbReference type="AlphaFoldDB" id="A0A0E9WJE7"/>
<feature type="compositionally biased region" description="Basic and acidic residues" evidence="1">
    <location>
        <begin position="13"/>
        <end position="33"/>
    </location>
</feature>
<organism evidence="2">
    <name type="scientific">Anguilla anguilla</name>
    <name type="common">European freshwater eel</name>
    <name type="synonym">Muraena anguilla</name>
    <dbReference type="NCBI Taxonomy" id="7936"/>
    <lineage>
        <taxon>Eukaryota</taxon>
        <taxon>Metazoa</taxon>
        <taxon>Chordata</taxon>
        <taxon>Craniata</taxon>
        <taxon>Vertebrata</taxon>
        <taxon>Euteleostomi</taxon>
        <taxon>Actinopterygii</taxon>
        <taxon>Neopterygii</taxon>
        <taxon>Teleostei</taxon>
        <taxon>Anguilliformes</taxon>
        <taxon>Anguillidae</taxon>
        <taxon>Anguilla</taxon>
    </lineage>
</organism>
<proteinExistence type="predicted"/>
<reference evidence="2" key="1">
    <citation type="submission" date="2014-11" db="EMBL/GenBank/DDBJ databases">
        <authorList>
            <person name="Amaro Gonzalez C."/>
        </authorList>
    </citation>
    <scope>NUCLEOTIDE SEQUENCE</scope>
</reference>
<sequence length="85" mass="9443">MREDSKPQLFVPERSERQKPKDSRYPKRTGDGMKKAAGVRAVISVILRPNAVILSVDPQSHHNAPVCSLYDGLSKSKICGSRYCS</sequence>
<reference evidence="2" key="2">
    <citation type="journal article" date="2015" name="Fish Shellfish Immunol.">
        <title>Early steps in the European eel (Anguilla anguilla)-Vibrio vulnificus interaction in the gills: Role of the RtxA13 toxin.</title>
        <authorList>
            <person name="Callol A."/>
            <person name="Pajuelo D."/>
            <person name="Ebbesson L."/>
            <person name="Teles M."/>
            <person name="MacKenzie S."/>
            <person name="Amaro C."/>
        </authorList>
    </citation>
    <scope>NUCLEOTIDE SEQUENCE</scope>
</reference>
<evidence type="ECO:0000313" key="2">
    <source>
        <dbReference type="EMBL" id="JAH90467.1"/>
    </source>
</evidence>
<feature type="region of interest" description="Disordered" evidence="1">
    <location>
        <begin position="1"/>
        <end position="33"/>
    </location>
</feature>
<protein>
    <submittedName>
        <fullName evidence="2">Uncharacterized protein</fullName>
    </submittedName>
</protein>
<evidence type="ECO:0000256" key="1">
    <source>
        <dbReference type="SAM" id="MobiDB-lite"/>
    </source>
</evidence>
<dbReference type="EMBL" id="GBXM01018110">
    <property type="protein sequence ID" value="JAH90467.1"/>
    <property type="molecule type" value="Transcribed_RNA"/>
</dbReference>
<accession>A0A0E9WJE7</accession>